<dbReference type="Proteomes" id="UP001501920">
    <property type="component" value="Chromosome 8"/>
</dbReference>
<evidence type="ECO:0000256" key="2">
    <source>
        <dbReference type="ARBA" id="ARBA00007104"/>
    </source>
</evidence>
<dbReference type="SMART" id="SM01190">
    <property type="entry name" value="EMP24_GP25L"/>
    <property type="match status" value="1"/>
</dbReference>
<keyword evidence="12" id="KW-1185">Reference proteome</keyword>
<dbReference type="Pfam" id="PF01105">
    <property type="entry name" value="EMP24_GP25L"/>
    <property type="match status" value="1"/>
</dbReference>
<keyword evidence="5" id="KW-0256">Endoplasmic reticulum</keyword>
<reference evidence="11 12" key="1">
    <citation type="submission" date="2020-10" db="EMBL/GenBank/DDBJ databases">
        <title>Pygocentrus nattereri (red-bellied piranha) genome, fPygNat1, primary haplotype.</title>
        <authorList>
            <person name="Myers G."/>
            <person name="Meyer A."/>
            <person name="Karagic N."/>
            <person name="Pippel M."/>
            <person name="Winkler S."/>
            <person name="Tracey A."/>
            <person name="Wood J."/>
            <person name="Formenti G."/>
            <person name="Howe K."/>
            <person name="Fedrigo O."/>
            <person name="Jarvis E.D."/>
        </authorList>
    </citation>
    <scope>NUCLEOTIDE SEQUENCE [LARGE SCALE GENOMIC DNA]</scope>
</reference>
<sequence length="224" mass="26492">MHSLILLILLILGYQSESQKTTSDENRIGHRFLQWADHYDFAIQLSGKESQCYWHYARQDGRFYLSYMVQWVSGMIGDRHLVVSIHSPEGILTSFVDDATGQMSFQTTETGFYQMCLANLHNRFGDMRVFLNFGVYYEEITEAQKETDMEEDILSSTLSNMQHMWRFHNVARMHRGADYYLLQSKSNYVNTWSIIQSFTIVMSSYLQLFFLKRFFHTESDRPRC</sequence>
<dbReference type="OMA" id="QIFHMWR"/>
<evidence type="ECO:0000256" key="4">
    <source>
        <dbReference type="ARBA" id="ARBA00022729"/>
    </source>
</evidence>
<dbReference type="InterPro" id="IPR015720">
    <property type="entry name" value="Emp24-like"/>
</dbReference>
<evidence type="ECO:0000259" key="10">
    <source>
        <dbReference type="PROSITE" id="PS50866"/>
    </source>
</evidence>
<reference evidence="11" key="2">
    <citation type="submission" date="2025-08" db="UniProtKB">
        <authorList>
            <consortium name="Ensembl"/>
        </authorList>
    </citation>
    <scope>IDENTIFICATION</scope>
</reference>
<evidence type="ECO:0000256" key="7">
    <source>
        <dbReference type="ARBA" id="ARBA00023136"/>
    </source>
</evidence>
<keyword evidence="3 8" id="KW-0812">Transmembrane</keyword>
<comment type="subcellular location">
    <subcellularLocation>
        <location evidence="1">Endoplasmic reticulum membrane</location>
        <topology evidence="1">Single-pass type I membrane protein</topology>
    </subcellularLocation>
    <subcellularLocation>
        <location evidence="8">Membrane</location>
        <topology evidence="8">Single-pass type I membrane protein</topology>
    </subcellularLocation>
</comment>
<evidence type="ECO:0000256" key="3">
    <source>
        <dbReference type="ARBA" id="ARBA00022692"/>
    </source>
</evidence>
<dbReference type="GO" id="GO:0005789">
    <property type="term" value="C:endoplasmic reticulum membrane"/>
    <property type="evidence" value="ECO:0007669"/>
    <property type="project" value="UniProtKB-SubCell"/>
</dbReference>
<keyword evidence="4 9" id="KW-0732">Signal</keyword>
<evidence type="ECO:0000256" key="6">
    <source>
        <dbReference type="ARBA" id="ARBA00022989"/>
    </source>
</evidence>
<keyword evidence="7" id="KW-0472">Membrane</keyword>
<dbReference type="PROSITE" id="PS50866">
    <property type="entry name" value="GOLD"/>
    <property type="match status" value="1"/>
</dbReference>
<dbReference type="STRING" id="42514.ENSPNAP00000033696"/>
<dbReference type="InterPro" id="IPR009038">
    <property type="entry name" value="GOLD_dom"/>
</dbReference>
<protein>
    <recommendedName>
        <fullName evidence="10">GOLD domain-containing protein</fullName>
    </recommendedName>
</protein>
<evidence type="ECO:0000256" key="9">
    <source>
        <dbReference type="SAM" id="SignalP"/>
    </source>
</evidence>
<evidence type="ECO:0000256" key="8">
    <source>
        <dbReference type="RuleBase" id="RU003827"/>
    </source>
</evidence>
<reference evidence="11" key="3">
    <citation type="submission" date="2025-09" db="UniProtKB">
        <authorList>
            <consortium name="Ensembl"/>
        </authorList>
    </citation>
    <scope>IDENTIFICATION</scope>
</reference>
<name>A0A3B4EEP4_PYGNA</name>
<dbReference type="AlphaFoldDB" id="A0A3B4EEP4"/>
<evidence type="ECO:0000313" key="12">
    <source>
        <dbReference type="Proteomes" id="UP001501920"/>
    </source>
</evidence>
<evidence type="ECO:0000256" key="1">
    <source>
        <dbReference type="ARBA" id="ARBA00004115"/>
    </source>
</evidence>
<feature type="signal peptide" evidence="9">
    <location>
        <begin position="1"/>
        <end position="18"/>
    </location>
</feature>
<accession>A0A3B4EEP4</accession>
<evidence type="ECO:0000313" key="11">
    <source>
        <dbReference type="Ensembl" id="ENSPNAP00000033696.1"/>
    </source>
</evidence>
<dbReference type="PANTHER" id="PTHR22811">
    <property type="entry name" value="TRANSMEMBRANE EMP24 DOMAIN-CONTAINING PROTEIN"/>
    <property type="match status" value="1"/>
</dbReference>
<feature type="chain" id="PRO_5017211308" description="GOLD domain-containing protein" evidence="9">
    <location>
        <begin position="19"/>
        <end position="224"/>
    </location>
</feature>
<organism evidence="11 12">
    <name type="scientific">Pygocentrus nattereri</name>
    <name type="common">Red-bellied piranha</name>
    <dbReference type="NCBI Taxonomy" id="42514"/>
    <lineage>
        <taxon>Eukaryota</taxon>
        <taxon>Metazoa</taxon>
        <taxon>Chordata</taxon>
        <taxon>Craniata</taxon>
        <taxon>Vertebrata</taxon>
        <taxon>Euteleostomi</taxon>
        <taxon>Actinopterygii</taxon>
        <taxon>Neopterygii</taxon>
        <taxon>Teleostei</taxon>
        <taxon>Ostariophysi</taxon>
        <taxon>Characiformes</taxon>
        <taxon>Characoidei</taxon>
        <taxon>Pygocentrus</taxon>
    </lineage>
</organism>
<proteinExistence type="inferred from homology"/>
<comment type="similarity">
    <text evidence="2 8">Belongs to the EMP24/GP25L family.</text>
</comment>
<dbReference type="Ensembl" id="ENSPNAT00000024829.2">
    <property type="protein sequence ID" value="ENSPNAP00000033696.1"/>
    <property type="gene ID" value="ENSPNAG00000022521.2"/>
</dbReference>
<feature type="domain" description="GOLD" evidence="10">
    <location>
        <begin position="50"/>
        <end position="135"/>
    </location>
</feature>
<dbReference type="GeneTree" id="ENSGT00390000010961"/>
<keyword evidence="6" id="KW-1133">Transmembrane helix</keyword>
<evidence type="ECO:0000256" key="5">
    <source>
        <dbReference type="ARBA" id="ARBA00022824"/>
    </source>
</evidence>